<organism evidence="1 2">
    <name type="scientific">Periconia macrospinosa</name>
    <dbReference type="NCBI Taxonomy" id="97972"/>
    <lineage>
        <taxon>Eukaryota</taxon>
        <taxon>Fungi</taxon>
        <taxon>Dikarya</taxon>
        <taxon>Ascomycota</taxon>
        <taxon>Pezizomycotina</taxon>
        <taxon>Dothideomycetes</taxon>
        <taxon>Pleosporomycetidae</taxon>
        <taxon>Pleosporales</taxon>
        <taxon>Massarineae</taxon>
        <taxon>Periconiaceae</taxon>
        <taxon>Periconia</taxon>
    </lineage>
</organism>
<gene>
    <name evidence="1" type="ORF">DM02DRAFT_665118</name>
</gene>
<dbReference type="EMBL" id="KZ806330">
    <property type="protein sequence ID" value="PVH90416.1"/>
    <property type="molecule type" value="Genomic_DNA"/>
</dbReference>
<dbReference type="Proteomes" id="UP000244855">
    <property type="component" value="Unassembled WGS sequence"/>
</dbReference>
<evidence type="ECO:0000313" key="1">
    <source>
        <dbReference type="EMBL" id="PVH90416.1"/>
    </source>
</evidence>
<reference evidence="1 2" key="1">
    <citation type="journal article" date="2018" name="Sci. Rep.">
        <title>Comparative genomics provides insights into the lifestyle and reveals functional heterogeneity of dark septate endophytic fungi.</title>
        <authorList>
            <person name="Knapp D.G."/>
            <person name="Nemeth J.B."/>
            <person name="Barry K."/>
            <person name="Hainaut M."/>
            <person name="Henrissat B."/>
            <person name="Johnson J."/>
            <person name="Kuo A."/>
            <person name="Lim J.H.P."/>
            <person name="Lipzen A."/>
            <person name="Nolan M."/>
            <person name="Ohm R.A."/>
            <person name="Tamas L."/>
            <person name="Grigoriev I.V."/>
            <person name="Spatafora J.W."/>
            <person name="Nagy L.G."/>
            <person name="Kovacs G.M."/>
        </authorList>
    </citation>
    <scope>NUCLEOTIDE SEQUENCE [LARGE SCALE GENOMIC DNA]</scope>
    <source>
        <strain evidence="1 2">DSE2036</strain>
    </source>
</reference>
<evidence type="ECO:0000313" key="2">
    <source>
        <dbReference type="Proteomes" id="UP000244855"/>
    </source>
</evidence>
<dbReference type="OrthoDB" id="5369347at2759"/>
<proteinExistence type="predicted"/>
<accession>A0A2V1CXF8</accession>
<name>A0A2V1CXF8_9PLEO</name>
<sequence length="132" mass="15080">MTIEAHRGSKSRAGGLLYSQFYSSVKELFAAGNVYPFTNVAIETLALDPKLRKTWQHVGADLSHDPVALIRAYLYTKLRCHYAISGSTEKCFGTREEHRVSKKLFGQIDARIQQRRLDTQHFRSAQDSNRSY</sequence>
<dbReference type="AlphaFoldDB" id="A0A2V1CXF8"/>
<keyword evidence="2" id="KW-1185">Reference proteome</keyword>
<dbReference type="STRING" id="97972.A0A2V1CXF8"/>
<protein>
    <submittedName>
        <fullName evidence="1">Uncharacterized protein</fullName>
    </submittedName>
</protein>